<evidence type="ECO:0000313" key="2">
    <source>
        <dbReference type="Proteomes" id="UP000502006"/>
    </source>
</evidence>
<reference evidence="1 2" key="1">
    <citation type="submission" date="2019-03" db="EMBL/GenBank/DDBJ databases">
        <title>Novel transposon Tn6433 accelerates the dissemination of tet(E) in Aeromonas from aerobic biofilm under oxytetracycline stress.</title>
        <authorList>
            <person name="Shi Y."/>
            <person name="Tian Z."/>
            <person name="Zhang Y."/>
            <person name="Zhang H."/>
            <person name="Yang M."/>
        </authorList>
    </citation>
    <scope>NUCLEOTIDE SEQUENCE [LARGE SCALE GENOMIC DNA]</scope>
    <source>
        <strain evidence="1 2">T5-8</strain>
    </source>
</reference>
<dbReference type="Proteomes" id="UP000502006">
    <property type="component" value="Chromosome"/>
</dbReference>
<dbReference type="AlphaFoldDB" id="A0AAE7ALJ3"/>
<proteinExistence type="predicted"/>
<name>A0AAE7ALJ3_AERME</name>
<dbReference type="RefSeq" id="WP_109422088.1">
    <property type="nucleotide sequence ID" value="NZ_CP038444.1"/>
</dbReference>
<accession>A0AAE7ALJ3</accession>
<organism evidence="1 2">
    <name type="scientific">Aeromonas media</name>
    <dbReference type="NCBI Taxonomy" id="651"/>
    <lineage>
        <taxon>Bacteria</taxon>
        <taxon>Pseudomonadati</taxon>
        <taxon>Pseudomonadota</taxon>
        <taxon>Gammaproteobacteria</taxon>
        <taxon>Aeromonadales</taxon>
        <taxon>Aeromonadaceae</taxon>
        <taxon>Aeromonas</taxon>
    </lineage>
</organism>
<gene>
    <name evidence="1" type="ORF">E4186_14085</name>
</gene>
<evidence type="ECO:0000313" key="1">
    <source>
        <dbReference type="EMBL" id="QJT31188.1"/>
    </source>
</evidence>
<sequence>MRNPSLPDDDPSVTTLVIVANLVARVRLGEISAEEAVHELFDLGFRNAPLSAFMKLFAFDDSVMETIFMSYEPTSSSW</sequence>
<protein>
    <submittedName>
        <fullName evidence="1">Uncharacterized protein</fullName>
    </submittedName>
</protein>
<dbReference type="EMBL" id="CP038444">
    <property type="protein sequence ID" value="QJT31188.1"/>
    <property type="molecule type" value="Genomic_DNA"/>
</dbReference>